<evidence type="ECO:0000256" key="2">
    <source>
        <dbReference type="SAM" id="Coils"/>
    </source>
</evidence>
<name>A0ABP0F9Y8_CLALP</name>
<evidence type="ECO:0000313" key="6">
    <source>
        <dbReference type="EMBL" id="CAK8675022.1"/>
    </source>
</evidence>
<dbReference type="Gene3D" id="1.25.40.10">
    <property type="entry name" value="Tetratricopeptide repeat domain"/>
    <property type="match status" value="1"/>
</dbReference>
<sequence>MNSCNQLLEKAESLKKELSNSRNGLSSDGSGKGEWVSSRTSLQDVYRQLLITNLEYALDKKIEQDLWNFAFKNHITALQQQVKDKSNTYRAEAQSQLTSFLDAASGFYLHLLDDLCQTFHVNIPYRVSSSKLIFLKESASVKRSSVTQPERPSCQYMCQHCLVHLGDIARYRNQITQAESYYRYAAHLVPSNGQPYNQLAILASASGDVLSTAFYYCRSLAVKCPFPGSDTNLRKQLNKIMAGDDPRHTKISTSELVKFCLKFHGCIYLKKNEQELKGLVEKLSGYIRAHLRAGSLSRQQITYMTFLNLFSLHHLSPNGLTDAGDPLDASTDSGRGKSDDSENSPAKKSPPFENITWGSMLNFTMHMLGGLLACVPVHSDDISDLEHPVLPSIKLTLDWLSSNVAALHRVEVAQNSRVWPRLAKVLNALGNQDKANNMDNRYLPEDLDVRGFIGLKVALSKLDFITEAESGIPADMKHACRCYRLYRLGVSISNTNSDLLSFVEDNSGTLFSSSISPSPQHGANMNGVEEMSEEEMEEEDEDQENNNLSASSSPSAAKQQEIAVPETQLSSTKREPRTKGVLKVATDEHPSALRKKNRAPRMQNVAVQIKPENKLKAIKEEDGSCGDNALAGVESESAASTESSQSDISPAAGTHTRSGHRVTFAAQQMSPTQYLKEDTPPPVVAPGYMEQGNVLIQGNPMYQDAGSQLVQPAYLPNIHVVSQQMGPIYRHPPVGSPILTGPYARRGMGPYPYTHNVITRPHVPIPPFQHMHPSNTPPHPADLPKPVFQGSLYNPVGASESYRPGATNTQLTGPSGVDANVDQMGKMSRPNDIGYFQLLQNQAQNVGGMSPISQDASPTQRPIGPTMAAHFNRPPAMNISTMQQIRLQEMARNASGMMPESGNKPRMDPSSNPGIGFQASSMMKSMQQGSGPDFSAFGGNQHQAQMIMRQQAEELSRQSTFPPSGHLQTMESEFARTPSELARSYFQRNFMGPPSTNATGGSNNTSSTSSPTPGTLNNQLASLSNSSSQAGNASNISYGGVSNMLSHGFSSMLKDQAGINSELNMQRRPNTLPNQSLMQHGNIVGFSDSPGQKLTPTGLGTFAHLEQQPESDYSREGNTLSTASMFGISPSSSSHLNDDLMQLGQQSVNQSPTADNFSTYTMPQDRVKAIFEDPNTDKSFTQVRKSPMDSLQVSQSSVDKFHDSLLSKEDKDSYKLFPDTDSSWGIPSHSSRGLVPIGSERAAAQNSQRYNSPWGGPPLNQPPTSVMTSLPNKLERSLQKQAEMNPRRSEGFPGSQSFWTSPMVPSGPSALEQLIRQQQQQHHLTRDKSPP</sequence>
<comment type="caution">
    <text evidence="6">The sequence shown here is derived from an EMBL/GenBank/DDBJ whole genome shotgun (WGS) entry which is preliminary data.</text>
</comment>
<keyword evidence="1" id="KW-0866">Nonsense-mediated mRNA decay</keyword>
<feature type="compositionally biased region" description="Polar residues" evidence="3">
    <location>
        <begin position="957"/>
        <end position="969"/>
    </location>
</feature>
<feature type="compositionally biased region" description="Low complexity" evidence="3">
    <location>
        <begin position="631"/>
        <end position="649"/>
    </location>
</feature>
<feature type="region of interest" description="Disordered" evidence="3">
    <location>
        <begin position="512"/>
        <end position="601"/>
    </location>
</feature>
<feature type="compositionally biased region" description="Acidic residues" evidence="3">
    <location>
        <begin position="530"/>
        <end position="544"/>
    </location>
</feature>
<dbReference type="InterPro" id="IPR045153">
    <property type="entry name" value="Est1/Ebs1-like"/>
</dbReference>
<proteinExistence type="predicted"/>
<accession>A0ABP0F9Y8</accession>
<evidence type="ECO:0000259" key="4">
    <source>
        <dbReference type="Pfam" id="PF10373"/>
    </source>
</evidence>
<protein>
    <recommendedName>
        <fullName evidence="8">Protein SMG7</fullName>
    </recommendedName>
</protein>
<feature type="compositionally biased region" description="Polar residues" evidence="3">
    <location>
        <begin position="512"/>
        <end position="523"/>
    </location>
</feature>
<gene>
    <name evidence="6" type="ORF">CVLEPA_LOCUS4655</name>
</gene>
<dbReference type="EMBL" id="CAWYQH010000013">
    <property type="protein sequence ID" value="CAK8675022.1"/>
    <property type="molecule type" value="Genomic_DNA"/>
</dbReference>
<organism evidence="6 7">
    <name type="scientific">Clavelina lepadiformis</name>
    <name type="common">Light-bulb sea squirt</name>
    <name type="synonym">Ascidia lepadiformis</name>
    <dbReference type="NCBI Taxonomy" id="159417"/>
    <lineage>
        <taxon>Eukaryota</taxon>
        <taxon>Metazoa</taxon>
        <taxon>Chordata</taxon>
        <taxon>Tunicata</taxon>
        <taxon>Ascidiacea</taxon>
        <taxon>Aplousobranchia</taxon>
        <taxon>Clavelinidae</taxon>
        <taxon>Clavelina</taxon>
    </lineage>
</organism>
<dbReference type="PANTHER" id="PTHR15696:SF5">
    <property type="entry name" value="NONSENSE-MEDIATED MRNA DECAY FACTOR SMG7"/>
    <property type="match status" value="1"/>
</dbReference>
<evidence type="ECO:0000256" key="1">
    <source>
        <dbReference type="ARBA" id="ARBA00023161"/>
    </source>
</evidence>
<evidence type="ECO:0000313" key="7">
    <source>
        <dbReference type="Proteomes" id="UP001642483"/>
    </source>
</evidence>
<feature type="compositionally biased region" description="Polar residues" evidence="3">
    <location>
        <begin position="1262"/>
        <end position="1271"/>
    </location>
</feature>
<dbReference type="Proteomes" id="UP001642483">
    <property type="component" value="Unassembled WGS sequence"/>
</dbReference>
<feature type="region of interest" description="Disordered" evidence="3">
    <location>
        <begin position="622"/>
        <end position="659"/>
    </location>
</feature>
<evidence type="ECO:0000259" key="5">
    <source>
        <dbReference type="Pfam" id="PF10374"/>
    </source>
</evidence>
<reference evidence="6 7" key="1">
    <citation type="submission" date="2024-02" db="EMBL/GenBank/DDBJ databases">
        <authorList>
            <person name="Daric V."/>
            <person name="Darras S."/>
        </authorList>
    </citation>
    <scope>NUCLEOTIDE SEQUENCE [LARGE SCALE GENOMIC DNA]</scope>
</reference>
<feature type="region of interest" description="Disordered" evidence="3">
    <location>
        <begin position="949"/>
        <end position="969"/>
    </location>
</feature>
<dbReference type="InterPro" id="IPR011990">
    <property type="entry name" value="TPR-like_helical_dom_sf"/>
</dbReference>
<feature type="region of interest" description="Disordered" evidence="3">
    <location>
        <begin position="796"/>
        <end position="817"/>
    </location>
</feature>
<feature type="region of interest" description="Disordered" evidence="3">
    <location>
        <begin position="1242"/>
        <end position="1331"/>
    </location>
</feature>
<keyword evidence="7" id="KW-1185">Reference proteome</keyword>
<feature type="compositionally biased region" description="Low complexity" evidence="3">
    <location>
        <begin position="994"/>
        <end position="1031"/>
    </location>
</feature>
<feature type="domain" description="Telomerase activating protein Est1-like N-terminal" evidence="5">
    <location>
        <begin position="61"/>
        <end position="175"/>
    </location>
</feature>
<dbReference type="SUPFAM" id="SSF48452">
    <property type="entry name" value="TPR-like"/>
    <property type="match status" value="1"/>
</dbReference>
<keyword evidence="2" id="KW-0175">Coiled coil</keyword>
<feature type="region of interest" description="Disordered" evidence="3">
    <location>
        <begin position="1179"/>
        <end position="1198"/>
    </location>
</feature>
<dbReference type="Pfam" id="PF10373">
    <property type="entry name" value="EST1_DNA_bind"/>
    <property type="match status" value="1"/>
</dbReference>
<feature type="region of interest" description="Disordered" evidence="3">
    <location>
        <begin position="988"/>
        <end position="1031"/>
    </location>
</feature>
<dbReference type="Pfam" id="PF10374">
    <property type="entry name" value="EST1"/>
    <property type="match status" value="1"/>
</dbReference>
<dbReference type="PANTHER" id="PTHR15696">
    <property type="entry name" value="SMG-7 SUPPRESSOR WITH MORPHOLOGICAL EFFECT ON GENITALIA PROTEIN 7"/>
    <property type="match status" value="1"/>
</dbReference>
<feature type="coiled-coil region" evidence="2">
    <location>
        <begin position="1"/>
        <end position="28"/>
    </location>
</feature>
<feature type="region of interest" description="Disordered" evidence="3">
    <location>
        <begin position="321"/>
        <end position="351"/>
    </location>
</feature>
<evidence type="ECO:0000256" key="3">
    <source>
        <dbReference type="SAM" id="MobiDB-lite"/>
    </source>
</evidence>
<dbReference type="InterPro" id="IPR018834">
    <property type="entry name" value="DNA/RNA-bd_Est1-type"/>
</dbReference>
<feature type="domain" description="DNA/RNA-binding" evidence="4">
    <location>
        <begin position="178"/>
        <end position="456"/>
    </location>
</feature>
<evidence type="ECO:0008006" key="8">
    <source>
        <dbReference type="Google" id="ProtNLM"/>
    </source>
</evidence>
<dbReference type="InterPro" id="IPR019458">
    <property type="entry name" value="Est1-like_N"/>
</dbReference>